<dbReference type="Proteomes" id="UP000704068">
    <property type="component" value="Unassembled WGS sequence"/>
</dbReference>
<sequence>MNKIELTADEIKVIEQQLNGEIEVWNATDEQQRILTKVTNQAEELLDELDAYDELDGDLIAWYYRKYKAQNAQ</sequence>
<protein>
    <submittedName>
        <fullName evidence="2">Uncharacterized protein</fullName>
    </submittedName>
</protein>
<name>A0A929WYX9_9BACT</name>
<dbReference type="AlphaFoldDB" id="A0A929WYX9"/>
<feature type="coiled-coil region" evidence="1">
    <location>
        <begin position="28"/>
        <end position="55"/>
    </location>
</feature>
<keyword evidence="1" id="KW-0175">Coiled coil</keyword>
<comment type="caution">
    <text evidence="2">The sequence shown here is derived from an EMBL/GenBank/DDBJ whole genome shotgun (WGS) entry which is preliminary data.</text>
</comment>
<proteinExistence type="predicted"/>
<organism evidence="2 3">
    <name type="scientific">Alloprevotella tannerae</name>
    <dbReference type="NCBI Taxonomy" id="76122"/>
    <lineage>
        <taxon>Bacteria</taxon>
        <taxon>Pseudomonadati</taxon>
        <taxon>Bacteroidota</taxon>
        <taxon>Bacteroidia</taxon>
        <taxon>Bacteroidales</taxon>
        <taxon>Prevotellaceae</taxon>
        <taxon>Alloprevotella</taxon>
    </lineage>
</organism>
<accession>A0A929WYX9</accession>
<reference evidence="2" key="1">
    <citation type="submission" date="2020-04" db="EMBL/GenBank/DDBJ databases">
        <title>Deep metagenomics examines the oral microbiome during advanced dental caries in children, revealing novel taxa and co-occurrences with host molecules.</title>
        <authorList>
            <person name="Baker J.L."/>
            <person name="Morton J.T."/>
            <person name="Dinis M."/>
            <person name="Alvarez R."/>
            <person name="Tran N.C."/>
            <person name="Knight R."/>
            <person name="Edlund A."/>
        </authorList>
    </citation>
    <scope>NUCLEOTIDE SEQUENCE</scope>
    <source>
        <strain evidence="2">JCVI_34_bin.1</strain>
    </source>
</reference>
<evidence type="ECO:0000313" key="3">
    <source>
        <dbReference type="Proteomes" id="UP000704068"/>
    </source>
</evidence>
<dbReference type="EMBL" id="JABZGR010000001">
    <property type="protein sequence ID" value="MBF0969503.1"/>
    <property type="molecule type" value="Genomic_DNA"/>
</dbReference>
<gene>
    <name evidence="2" type="ORF">HXK21_00460</name>
</gene>
<evidence type="ECO:0000313" key="2">
    <source>
        <dbReference type="EMBL" id="MBF0969503.1"/>
    </source>
</evidence>
<dbReference type="RefSeq" id="WP_303762452.1">
    <property type="nucleotide sequence ID" value="NZ_JABZGR010000001.1"/>
</dbReference>
<evidence type="ECO:0000256" key="1">
    <source>
        <dbReference type="SAM" id="Coils"/>
    </source>
</evidence>